<name>A0A6P1Q037_9GAMM</name>
<dbReference type="AlphaFoldDB" id="A0A6P1Q037"/>
<dbReference type="InterPro" id="IPR054075">
    <property type="entry name" value="Gp53-like_C"/>
</dbReference>
<evidence type="ECO:0000313" key="2">
    <source>
        <dbReference type="EMBL" id="QHM71682.1"/>
    </source>
</evidence>
<protein>
    <recommendedName>
        <fullName evidence="1">Putative tail fiber protein gp53-like C-terminal domain-containing protein</fullName>
    </recommendedName>
</protein>
<dbReference type="Gene3D" id="2.60.40.3940">
    <property type="match status" value="1"/>
</dbReference>
<evidence type="ECO:0000313" key="3">
    <source>
        <dbReference type="Proteomes" id="UP000464053"/>
    </source>
</evidence>
<gene>
    <name evidence="2" type="ORF">C7M51_01973</name>
</gene>
<accession>A0A6P1Q037</accession>
<keyword evidence="3" id="KW-1185">Reference proteome</keyword>
<dbReference type="Proteomes" id="UP000464053">
    <property type="component" value="Chromosome"/>
</dbReference>
<proteinExistence type="predicted"/>
<organism evidence="2 3">
    <name type="scientific">Mixta intestinalis</name>
    <dbReference type="NCBI Taxonomy" id="1615494"/>
    <lineage>
        <taxon>Bacteria</taxon>
        <taxon>Pseudomonadati</taxon>
        <taxon>Pseudomonadota</taxon>
        <taxon>Gammaproteobacteria</taxon>
        <taxon>Enterobacterales</taxon>
        <taxon>Erwiniaceae</taxon>
        <taxon>Mixta</taxon>
    </lineage>
</organism>
<dbReference type="RefSeq" id="WP_208852130.1">
    <property type="nucleotide sequence ID" value="NZ_CP028271.1"/>
</dbReference>
<dbReference type="Pfam" id="PF21882">
    <property type="entry name" value="Gp53-like_C"/>
    <property type="match status" value="1"/>
</dbReference>
<dbReference type="EMBL" id="CP028271">
    <property type="protein sequence ID" value="QHM71682.1"/>
    <property type="molecule type" value="Genomic_DNA"/>
</dbReference>
<evidence type="ECO:0000259" key="1">
    <source>
        <dbReference type="Pfam" id="PF21882"/>
    </source>
</evidence>
<feature type="domain" description="Putative tail fiber protein gp53-like C-terminal" evidence="1">
    <location>
        <begin position="349"/>
        <end position="432"/>
    </location>
</feature>
<dbReference type="KEGG" id="mint:C7M51_01973"/>
<sequence>MFHLDNNSGVSSMPAVGAMQDNTTRWFTEGAGTQSPSWPGQDWFNIVQAELLNVLTESGITPVKTQLNQLAAAIKSIVNKNALLRDNLLSEIKDKGASAQKAALDNLNGVPKTTTINGHSLTGNVNVTSQDIFGLSTAIGAGADLNTYQTPGIYYQNLNTNATSGTNYPESVAGTLLVLKNSVVAQIYVTYSTGQIYSRGKPSNTVNWSPWAAQYNTQNKPKASDVDAVSATNGGTFQGGVTFRAGVSITKEYPGIGLTDTRVGTGTVGRNILIEQGNGSLYIAFRKEGSTDGQKILNVPSVAGTIYSTGNKPSASDVGAYSKGESDGRYQLKNTASKATNGWHKDTTTGIIRQWGIVNVGDNTVVTANFPIPFPSACASMSVTAISQAGNNSTEIISAYGKAISKSQMKVAACANWDYHGISGVYFEATGY</sequence>
<dbReference type="CDD" id="cd19958">
    <property type="entry name" value="pyocin_knob"/>
    <property type="match status" value="1"/>
</dbReference>
<reference evidence="2 3" key="1">
    <citation type="submission" date="2018-03" db="EMBL/GenBank/DDBJ databases">
        <title>Pantoea intestinalis SRCM103226 isolated form the mealworm.</title>
        <authorList>
            <person name="Jeong D.-Y."/>
            <person name="Kim J.W."/>
        </authorList>
    </citation>
    <scope>NUCLEOTIDE SEQUENCE [LARGE SCALE GENOMIC DNA]</scope>
    <source>
        <strain evidence="2 3">SRCM103226</strain>
    </source>
</reference>